<dbReference type="EMBL" id="FXXQ01000014">
    <property type="protein sequence ID" value="SMX25294.1"/>
    <property type="molecule type" value="Genomic_DNA"/>
</dbReference>
<accession>A0A238J5Y7</accession>
<reference evidence="1 2" key="1">
    <citation type="submission" date="2017-05" db="EMBL/GenBank/DDBJ databases">
        <authorList>
            <person name="Song R."/>
            <person name="Chenine A.L."/>
            <person name="Ruprecht R.M."/>
        </authorList>
    </citation>
    <scope>NUCLEOTIDE SEQUENCE [LARGE SCALE GENOMIC DNA]</scope>
    <source>
        <strain evidence="1 2">CECT 8489</strain>
    </source>
</reference>
<name>A0A238J5Y7_9RHOB</name>
<evidence type="ECO:0008006" key="3">
    <source>
        <dbReference type="Google" id="ProtNLM"/>
    </source>
</evidence>
<evidence type="ECO:0000313" key="1">
    <source>
        <dbReference type="EMBL" id="SMX25294.1"/>
    </source>
</evidence>
<sequence length="153" mass="17577">MQTPPHPRNKIDRNQRVDHPVQKIPEIAKSRVVMPAQLSDPERNALARQLHHVHQKIFAGVSAEEFYRHVIEPPAEATSIQLYFAEDQSLIGYCAVHRYRRQVHGRNAIVLRAEAGLVPEYRGRGATYGFGIVRARPTTRHVRRSDVASFWRV</sequence>
<dbReference type="AlphaFoldDB" id="A0A238J5Y7"/>
<gene>
    <name evidence="1" type="ORF">BOA8489_03433</name>
</gene>
<protein>
    <recommendedName>
        <fullName evidence="3">N-acetyltransferase domain-containing protein</fullName>
    </recommendedName>
</protein>
<keyword evidence="2" id="KW-1185">Reference proteome</keyword>
<evidence type="ECO:0000313" key="2">
    <source>
        <dbReference type="Proteomes" id="UP000201838"/>
    </source>
</evidence>
<organism evidence="1 2">
    <name type="scientific">Boseongicola aestuarii</name>
    <dbReference type="NCBI Taxonomy" id="1470561"/>
    <lineage>
        <taxon>Bacteria</taxon>
        <taxon>Pseudomonadati</taxon>
        <taxon>Pseudomonadota</taxon>
        <taxon>Alphaproteobacteria</taxon>
        <taxon>Rhodobacterales</taxon>
        <taxon>Paracoccaceae</taxon>
        <taxon>Boseongicola</taxon>
    </lineage>
</organism>
<dbReference type="Proteomes" id="UP000201838">
    <property type="component" value="Unassembled WGS sequence"/>
</dbReference>
<proteinExistence type="predicted"/>